<dbReference type="SUPFAM" id="SSF82185">
    <property type="entry name" value="Histone H3 K4-specific methyltransferase SET7/9 N-terminal domain"/>
    <property type="match status" value="1"/>
</dbReference>
<evidence type="ECO:0000313" key="2">
    <source>
        <dbReference type="EMBL" id="EPZ35906.1"/>
    </source>
</evidence>
<organism evidence="2 3">
    <name type="scientific">Rozella allomycis (strain CSF55)</name>
    <dbReference type="NCBI Taxonomy" id="988480"/>
    <lineage>
        <taxon>Eukaryota</taxon>
        <taxon>Fungi</taxon>
        <taxon>Fungi incertae sedis</taxon>
        <taxon>Cryptomycota</taxon>
        <taxon>Cryptomycota incertae sedis</taxon>
        <taxon>Rozella</taxon>
    </lineage>
</organism>
<dbReference type="PANTHER" id="PTHR43215:SF14">
    <property type="entry name" value="RADIAL SPOKE HEAD 1 HOMOLOG"/>
    <property type="match status" value="1"/>
</dbReference>
<dbReference type="Proteomes" id="UP000030755">
    <property type="component" value="Unassembled WGS sequence"/>
</dbReference>
<dbReference type="HOGENOM" id="CLU_032017_5_1_1"/>
<dbReference type="OMA" id="MEGDGQF"/>
<proteinExistence type="predicted"/>
<protein>
    <recommendedName>
        <fullName evidence="4">MORN repeat-containing protein</fullName>
    </recommendedName>
</protein>
<dbReference type="Pfam" id="PF02493">
    <property type="entry name" value="MORN"/>
    <property type="match status" value="3"/>
</dbReference>
<gene>
    <name evidence="2" type="ORF">O9G_003551</name>
</gene>
<name>A0A075AZY4_ROZAC</name>
<dbReference type="STRING" id="988480.A0A075AZY4"/>
<evidence type="ECO:0000256" key="1">
    <source>
        <dbReference type="ARBA" id="ARBA00022737"/>
    </source>
</evidence>
<dbReference type="AlphaFoldDB" id="A0A075AZY4"/>
<keyword evidence="1" id="KW-0677">Repeat</keyword>
<evidence type="ECO:0000313" key="3">
    <source>
        <dbReference type="Proteomes" id="UP000030755"/>
    </source>
</evidence>
<keyword evidence="3" id="KW-1185">Reference proteome</keyword>
<dbReference type="SMART" id="SM00698">
    <property type="entry name" value="MORN"/>
    <property type="match status" value="3"/>
</dbReference>
<dbReference type="PANTHER" id="PTHR43215">
    <property type="entry name" value="RADIAL SPOKE HEAD 1 HOMOLOG"/>
    <property type="match status" value="1"/>
</dbReference>
<dbReference type="InterPro" id="IPR003409">
    <property type="entry name" value="MORN"/>
</dbReference>
<dbReference type="EMBL" id="KE560729">
    <property type="protein sequence ID" value="EPZ35906.1"/>
    <property type="molecule type" value="Genomic_DNA"/>
</dbReference>
<dbReference type="Gene3D" id="2.20.110.10">
    <property type="entry name" value="Histone H3 K4-specific methyltransferase SET7/9 N-terminal domain"/>
    <property type="match status" value="2"/>
</dbReference>
<accession>A0A075AZY4</accession>
<reference evidence="2 3" key="1">
    <citation type="journal article" date="2013" name="Curr. Biol.">
        <title>Shared signatures of parasitism and phylogenomics unite Cryptomycota and microsporidia.</title>
        <authorList>
            <person name="James T.Y."/>
            <person name="Pelin A."/>
            <person name="Bonen L."/>
            <person name="Ahrendt S."/>
            <person name="Sain D."/>
            <person name="Corradi N."/>
            <person name="Stajich J.E."/>
        </authorList>
    </citation>
    <scope>NUCLEOTIDE SEQUENCE [LARGE SCALE GENOMIC DNA]</scope>
    <source>
        <strain evidence="2 3">CSF55</strain>
    </source>
</reference>
<dbReference type="OrthoDB" id="294378at2759"/>
<sequence>MSRKKSTSNVSEAESDVFVYKENEQWRYEGKYTVSTGEVMRNGMGKMCYDGYVYEGEWLNDMMNGTGTLVYPNGESYKGEFKENKFEGKGKYVWPNGIVYEGEWKDGKMDGIGVLTMEGCRWTGPFEQGVAKNLKILYK</sequence>
<evidence type="ECO:0008006" key="4">
    <source>
        <dbReference type="Google" id="ProtNLM"/>
    </source>
</evidence>
<dbReference type="GO" id="GO:0005829">
    <property type="term" value="C:cytosol"/>
    <property type="evidence" value="ECO:0007669"/>
    <property type="project" value="TreeGrafter"/>
</dbReference>